<evidence type="ECO:0000313" key="3">
    <source>
        <dbReference type="Proteomes" id="UP000683925"/>
    </source>
</evidence>
<dbReference type="PANTHER" id="PTHR19920:SF0">
    <property type="entry name" value="CYTOSOLIC IRON-SULFUR PROTEIN ASSEMBLY PROTEIN CIAO1-RELATED"/>
    <property type="match status" value="1"/>
</dbReference>
<comment type="caution">
    <text evidence="2">The sequence shown here is derived from an EMBL/GenBank/DDBJ whole genome shotgun (WGS) entry which is preliminary data.</text>
</comment>
<dbReference type="InterPro" id="IPR001680">
    <property type="entry name" value="WD40_rpt"/>
</dbReference>
<dbReference type="SMART" id="SM00320">
    <property type="entry name" value="WD40"/>
    <property type="match status" value="4"/>
</dbReference>
<dbReference type="PROSITE" id="PS50294">
    <property type="entry name" value="WD_REPEATS_REGION"/>
    <property type="match status" value="3"/>
</dbReference>
<dbReference type="OMA" id="YLVFWDC"/>
<accession>A0A8S1WYB4</accession>
<organism evidence="2 3">
    <name type="scientific">Paramecium octaurelia</name>
    <dbReference type="NCBI Taxonomy" id="43137"/>
    <lineage>
        <taxon>Eukaryota</taxon>
        <taxon>Sar</taxon>
        <taxon>Alveolata</taxon>
        <taxon>Ciliophora</taxon>
        <taxon>Intramacronucleata</taxon>
        <taxon>Oligohymenophorea</taxon>
        <taxon>Peniculida</taxon>
        <taxon>Parameciidae</taxon>
        <taxon>Paramecium</taxon>
    </lineage>
</organism>
<feature type="repeat" description="WD" evidence="1">
    <location>
        <begin position="255"/>
        <end position="296"/>
    </location>
</feature>
<evidence type="ECO:0008006" key="4">
    <source>
        <dbReference type="Google" id="ProtNLM"/>
    </source>
</evidence>
<dbReference type="GO" id="GO:0097361">
    <property type="term" value="C:cytosolic [4Fe-4S] assembly targeting complex"/>
    <property type="evidence" value="ECO:0007669"/>
    <property type="project" value="TreeGrafter"/>
</dbReference>
<dbReference type="GO" id="GO:0016226">
    <property type="term" value="P:iron-sulfur cluster assembly"/>
    <property type="evidence" value="ECO:0007669"/>
    <property type="project" value="TreeGrafter"/>
</dbReference>
<sequence>MDNNQTLICSEHQMQVQLIVLNKQLTKQQRLLCQQCINNMEGNYRFIGYDKFKQYVDDIQHEKNQIIDKVVNKKLEIIEIIQNQVDQSKSEQIQKFDLLQSQINIWKENLNKTKAIYQQSNYYQNVDLFLENGLQYLQINQLQFYTELRETLIALQQNYQPKIILLLNQLIEIPKLLQANYGIFEALQNEEISNLKVDKLSTKVEIKQMNEVQAQDEWCYAIQFDKKGEKMISTSSKDIKVWSFNQGKFQLIQKLKGHLDNVTCLLFAPQSDCIISGSQDQTLMCWSMNDKNQYISQFTVKQHSAKVYCIILNQFGDELISSSKDKSIKIWKFDPVGKNLQIQQSLEKHNDSVYSVCLNQSETLLASCGQDQQIIIWKRDEQSKWQFNQVVTQSIQDFGKKLLFLNDDQLLWMTSSQYNNCIQVYESKNGVFLENEEKTISLNGTSQQDYVSFPIQYNREKNLLIVRHKSIIYLLRQSFEGKFVIFTKIPCQDENSYGALSPDGKYLVFWDCRYYKKQRTNGQYQVIEFIYQ</sequence>
<keyword evidence="1" id="KW-0853">WD repeat</keyword>
<dbReference type="Proteomes" id="UP000683925">
    <property type="component" value="Unassembled WGS sequence"/>
</dbReference>
<proteinExistence type="predicted"/>
<dbReference type="OrthoDB" id="301502at2759"/>
<name>A0A8S1WYB4_PAROT</name>
<keyword evidence="3" id="KW-1185">Reference proteome</keyword>
<reference evidence="2" key="1">
    <citation type="submission" date="2021-01" db="EMBL/GenBank/DDBJ databases">
        <authorList>
            <consortium name="Genoscope - CEA"/>
            <person name="William W."/>
        </authorList>
    </citation>
    <scope>NUCLEOTIDE SEQUENCE</scope>
</reference>
<protein>
    <recommendedName>
        <fullName evidence="4">WD40-repeat-containing domain</fullName>
    </recommendedName>
</protein>
<feature type="repeat" description="WD" evidence="1">
    <location>
        <begin position="346"/>
        <end position="378"/>
    </location>
</feature>
<dbReference type="EMBL" id="CAJJDP010000104">
    <property type="protein sequence ID" value="CAD8193540.1"/>
    <property type="molecule type" value="Genomic_DNA"/>
</dbReference>
<gene>
    <name evidence="2" type="ORF">POCTA_138.1.T1040198</name>
</gene>
<dbReference type="Pfam" id="PF00400">
    <property type="entry name" value="WD40"/>
    <property type="match status" value="3"/>
</dbReference>
<dbReference type="PANTHER" id="PTHR19920">
    <property type="entry name" value="WD40 PROTEIN CIAO1"/>
    <property type="match status" value="1"/>
</dbReference>
<evidence type="ECO:0000313" key="2">
    <source>
        <dbReference type="EMBL" id="CAD8193540.1"/>
    </source>
</evidence>
<evidence type="ECO:0000256" key="1">
    <source>
        <dbReference type="PROSITE-ProRule" id="PRU00221"/>
    </source>
</evidence>
<feature type="repeat" description="WD" evidence="1">
    <location>
        <begin position="300"/>
        <end position="334"/>
    </location>
</feature>
<dbReference type="PROSITE" id="PS50082">
    <property type="entry name" value="WD_REPEATS_2"/>
    <property type="match status" value="3"/>
</dbReference>
<dbReference type="AlphaFoldDB" id="A0A8S1WYB4"/>